<organism evidence="1 2">
    <name type="scientific">[Clostridium] aminophilum</name>
    <dbReference type="NCBI Taxonomy" id="1526"/>
    <lineage>
        <taxon>Bacteria</taxon>
        <taxon>Bacillati</taxon>
        <taxon>Bacillota</taxon>
        <taxon>Clostridia</taxon>
        <taxon>Lachnospirales</taxon>
        <taxon>Lachnospiraceae</taxon>
    </lineage>
</organism>
<gene>
    <name evidence="1" type="ORF">SAMN04487771_100861</name>
</gene>
<dbReference type="Proteomes" id="UP000199820">
    <property type="component" value="Unassembled WGS sequence"/>
</dbReference>
<dbReference type="AlphaFoldDB" id="A0A1I0CSW7"/>
<accession>A0A1I0CSW7</accession>
<protein>
    <submittedName>
        <fullName evidence="1">Uncharacterized protein</fullName>
    </submittedName>
</protein>
<proteinExistence type="predicted"/>
<dbReference type="RefSeq" id="WP_074648949.1">
    <property type="nucleotide sequence ID" value="NZ_FOIL01000008.1"/>
</dbReference>
<evidence type="ECO:0000313" key="2">
    <source>
        <dbReference type="Proteomes" id="UP000199820"/>
    </source>
</evidence>
<sequence length="62" mass="7085">MITLPWESLNRMEAGRDPEAGAVCGKGMDAGGNLWSVLSWEKGWKTQRRCGESFMQNRIRER</sequence>
<evidence type="ECO:0000313" key="1">
    <source>
        <dbReference type="EMBL" id="SET22843.1"/>
    </source>
</evidence>
<reference evidence="1 2" key="1">
    <citation type="submission" date="2016-10" db="EMBL/GenBank/DDBJ databases">
        <authorList>
            <person name="de Groot N.N."/>
        </authorList>
    </citation>
    <scope>NUCLEOTIDE SEQUENCE [LARGE SCALE GENOMIC DNA]</scope>
    <source>
        <strain evidence="1 2">KH1P1</strain>
    </source>
</reference>
<name>A0A1I0CSW7_9FIRM</name>
<keyword evidence="2" id="KW-1185">Reference proteome</keyword>
<dbReference type="EMBL" id="FOIL01000008">
    <property type="protein sequence ID" value="SET22843.1"/>
    <property type="molecule type" value="Genomic_DNA"/>
</dbReference>
<dbReference type="STRING" id="1526.SAMN02910262_00014"/>